<dbReference type="SMART" id="SM00095">
    <property type="entry name" value="TR_THY"/>
    <property type="match status" value="1"/>
</dbReference>
<keyword evidence="10" id="KW-1185">Reference proteome</keyword>
<protein>
    <recommendedName>
        <fullName evidence="5">hydroxyisourate hydrolase</fullName>
        <ecNumber evidence="5">3.5.2.17</ecNumber>
    </recommendedName>
</protein>
<comment type="function">
    <text evidence="2">Catalyzes the hydrolysis of 5-hydroxyisourate (HIU) to 2-oxo-4-hydroxy-4-carboxy-5-ureidoimidazoline (OHCU).</text>
</comment>
<keyword evidence="6" id="KW-0659">Purine metabolism</keyword>
<feature type="domain" description="Transthyretin/hydroxyisourate hydrolase" evidence="8">
    <location>
        <begin position="61"/>
        <end position="173"/>
    </location>
</feature>
<accession>A0ABY7DUE9</accession>
<dbReference type="EC" id="3.5.2.17" evidence="5"/>
<dbReference type="PROSITE" id="PS00769">
    <property type="entry name" value="TRANSTHYRETIN_2"/>
    <property type="match status" value="1"/>
</dbReference>
<evidence type="ECO:0000256" key="2">
    <source>
        <dbReference type="ARBA" id="ARBA00002704"/>
    </source>
</evidence>
<evidence type="ECO:0000256" key="4">
    <source>
        <dbReference type="ARBA" id="ARBA00011881"/>
    </source>
</evidence>
<evidence type="ECO:0000256" key="6">
    <source>
        <dbReference type="ARBA" id="ARBA00022631"/>
    </source>
</evidence>
<dbReference type="PANTHER" id="PTHR10395">
    <property type="entry name" value="URICASE AND TRANSTHYRETIN-RELATED"/>
    <property type="match status" value="1"/>
</dbReference>
<dbReference type="CDD" id="cd05822">
    <property type="entry name" value="TLP_HIUase"/>
    <property type="match status" value="1"/>
</dbReference>
<organism evidence="9 10">
    <name type="scientific">Mya arenaria</name>
    <name type="common">Soft-shell clam</name>
    <dbReference type="NCBI Taxonomy" id="6604"/>
    <lineage>
        <taxon>Eukaryota</taxon>
        <taxon>Metazoa</taxon>
        <taxon>Spiralia</taxon>
        <taxon>Lophotrochozoa</taxon>
        <taxon>Mollusca</taxon>
        <taxon>Bivalvia</taxon>
        <taxon>Autobranchia</taxon>
        <taxon>Heteroconchia</taxon>
        <taxon>Euheterodonta</taxon>
        <taxon>Imparidentia</taxon>
        <taxon>Neoheterodontei</taxon>
        <taxon>Myida</taxon>
        <taxon>Myoidea</taxon>
        <taxon>Myidae</taxon>
        <taxon>Mya</taxon>
    </lineage>
</organism>
<comment type="similarity">
    <text evidence="3">Belongs to the transthyretin family. 5-hydroxyisourate hydrolase subfamily.</text>
</comment>
<dbReference type="InterPro" id="IPR014306">
    <property type="entry name" value="Hydroxyisourate_hydrolase"/>
</dbReference>
<evidence type="ECO:0000256" key="7">
    <source>
        <dbReference type="ARBA" id="ARBA00022801"/>
    </source>
</evidence>
<evidence type="ECO:0000313" key="9">
    <source>
        <dbReference type="EMBL" id="WAR00467.1"/>
    </source>
</evidence>
<evidence type="ECO:0000313" key="10">
    <source>
        <dbReference type="Proteomes" id="UP001164746"/>
    </source>
</evidence>
<sequence length="174" mass="19440">MLDFNAFAAVIDVSYSIEGIIPTTPTRSTITTTIPPTTTESSTTAITEVEDNKKEKESKAERVPPLTTHILDTARGVPASNVPMLFSRQNERGDFDQIEQGTTDNDGRGGFLRGGSWQPGVYRLRFDTDAYFQQQNTTGFYPFVEVVFRITDPCQHYHVPLLLSPYGYSTYRGS</sequence>
<dbReference type="Pfam" id="PF00576">
    <property type="entry name" value="Transthyretin"/>
    <property type="match status" value="1"/>
</dbReference>
<reference evidence="9" key="1">
    <citation type="submission" date="2022-11" db="EMBL/GenBank/DDBJ databases">
        <title>Centuries of genome instability and evolution in soft-shell clam transmissible cancer (bioRxiv).</title>
        <authorList>
            <person name="Hart S.F.M."/>
            <person name="Yonemitsu M.A."/>
            <person name="Giersch R.M."/>
            <person name="Beal B.F."/>
            <person name="Arriagada G."/>
            <person name="Davis B.W."/>
            <person name="Ostrander E.A."/>
            <person name="Goff S.P."/>
            <person name="Metzger M.J."/>
        </authorList>
    </citation>
    <scope>NUCLEOTIDE SEQUENCE</scope>
    <source>
        <strain evidence="9">MELC-2E11</strain>
        <tissue evidence="9">Siphon/mantle</tissue>
    </source>
</reference>
<dbReference type="InterPro" id="IPR023419">
    <property type="entry name" value="Transthyretin_CS"/>
</dbReference>
<dbReference type="Gene3D" id="2.60.40.180">
    <property type="entry name" value="Transthyretin/hydroxyisourate hydrolase domain"/>
    <property type="match status" value="1"/>
</dbReference>
<dbReference type="Proteomes" id="UP001164746">
    <property type="component" value="Chromosome 3"/>
</dbReference>
<comment type="catalytic activity">
    <reaction evidence="1">
        <text>5-hydroxyisourate + H2O = 5-hydroxy-2-oxo-4-ureido-2,5-dihydro-1H-imidazole-5-carboxylate + H(+)</text>
        <dbReference type="Rhea" id="RHEA:23736"/>
        <dbReference type="ChEBI" id="CHEBI:15377"/>
        <dbReference type="ChEBI" id="CHEBI:15378"/>
        <dbReference type="ChEBI" id="CHEBI:18072"/>
        <dbReference type="ChEBI" id="CHEBI:58639"/>
        <dbReference type="EC" id="3.5.2.17"/>
    </reaction>
</comment>
<evidence type="ECO:0000256" key="1">
    <source>
        <dbReference type="ARBA" id="ARBA00001043"/>
    </source>
</evidence>
<evidence type="ECO:0000256" key="3">
    <source>
        <dbReference type="ARBA" id="ARBA00009850"/>
    </source>
</evidence>
<gene>
    <name evidence="9" type="ORF">MAR_024839</name>
</gene>
<comment type="subunit">
    <text evidence="4">Homotetramer.</text>
</comment>
<keyword evidence="7" id="KW-0378">Hydrolase</keyword>
<proteinExistence type="inferred from homology"/>
<dbReference type="PANTHER" id="PTHR10395:SF7">
    <property type="entry name" value="5-HYDROXYISOURATE HYDROLASE"/>
    <property type="match status" value="1"/>
</dbReference>
<dbReference type="InterPro" id="IPR036817">
    <property type="entry name" value="Transthyretin/HIU_hydrolase_sf"/>
</dbReference>
<evidence type="ECO:0000259" key="8">
    <source>
        <dbReference type="SMART" id="SM00095"/>
    </source>
</evidence>
<dbReference type="PRINTS" id="PR00189">
    <property type="entry name" value="TRNSTHYRETIN"/>
</dbReference>
<evidence type="ECO:0000256" key="5">
    <source>
        <dbReference type="ARBA" id="ARBA00012609"/>
    </source>
</evidence>
<name>A0ABY7DUE9_MYAAR</name>
<dbReference type="SUPFAM" id="SSF49472">
    <property type="entry name" value="Transthyretin (synonym: prealbumin)"/>
    <property type="match status" value="1"/>
</dbReference>
<dbReference type="InterPro" id="IPR023416">
    <property type="entry name" value="Transthyretin/HIU_hydrolase_d"/>
</dbReference>
<dbReference type="InterPro" id="IPR000895">
    <property type="entry name" value="Transthyretin/HIU_hydrolase"/>
</dbReference>
<dbReference type="EMBL" id="CP111014">
    <property type="protein sequence ID" value="WAR00467.1"/>
    <property type="molecule type" value="Genomic_DNA"/>
</dbReference>
<dbReference type="NCBIfam" id="TIGR02962">
    <property type="entry name" value="hdxy_isourate"/>
    <property type="match status" value="1"/>
</dbReference>